<dbReference type="KEGG" id="ppd:Ppro_3260"/>
<dbReference type="Proteomes" id="UP000006732">
    <property type="component" value="Chromosome"/>
</dbReference>
<dbReference type="AlphaFoldDB" id="A1AU32"/>
<name>A1AU32_PELPD</name>
<accession>A1AU32</accession>
<dbReference type="STRING" id="338966.Ppro_3260"/>
<reference evidence="1 2" key="1">
    <citation type="submission" date="2006-10" db="EMBL/GenBank/DDBJ databases">
        <title>Complete sequence of chromosome of Pelobacter propionicus DSM 2379.</title>
        <authorList>
            <consortium name="US DOE Joint Genome Institute"/>
            <person name="Copeland A."/>
            <person name="Lucas S."/>
            <person name="Lapidus A."/>
            <person name="Barry K."/>
            <person name="Detter J.C."/>
            <person name="Glavina del Rio T."/>
            <person name="Hammon N."/>
            <person name="Israni S."/>
            <person name="Dalin E."/>
            <person name="Tice H."/>
            <person name="Pitluck S."/>
            <person name="Saunders E."/>
            <person name="Brettin T."/>
            <person name="Bruce D."/>
            <person name="Han C."/>
            <person name="Tapia R."/>
            <person name="Schmutz J."/>
            <person name="Larimer F."/>
            <person name="Land M."/>
            <person name="Hauser L."/>
            <person name="Kyrpides N."/>
            <person name="Kim E."/>
            <person name="Lovley D."/>
            <person name="Richardson P."/>
        </authorList>
    </citation>
    <scope>NUCLEOTIDE SEQUENCE [LARGE SCALE GENOMIC DNA]</scope>
    <source>
        <strain evidence="2">DSM 2379 / NBRC 103807 / OttBd1</strain>
    </source>
</reference>
<evidence type="ECO:0000313" key="1">
    <source>
        <dbReference type="EMBL" id="ABL00853.1"/>
    </source>
</evidence>
<proteinExistence type="predicted"/>
<protein>
    <submittedName>
        <fullName evidence="1">Uncharacterized protein</fullName>
    </submittedName>
</protein>
<evidence type="ECO:0000313" key="2">
    <source>
        <dbReference type="Proteomes" id="UP000006732"/>
    </source>
</evidence>
<dbReference type="HOGENOM" id="CLU_2555276_0_0_7"/>
<gene>
    <name evidence="1" type="ordered locus">Ppro_3260</name>
</gene>
<keyword evidence="2" id="KW-1185">Reference proteome</keyword>
<organism evidence="1 2">
    <name type="scientific">Pelobacter propionicus (strain DSM 2379 / NBRC 103807 / OttBd1)</name>
    <dbReference type="NCBI Taxonomy" id="338966"/>
    <lineage>
        <taxon>Bacteria</taxon>
        <taxon>Pseudomonadati</taxon>
        <taxon>Thermodesulfobacteriota</taxon>
        <taxon>Desulfuromonadia</taxon>
        <taxon>Desulfuromonadales</taxon>
        <taxon>Desulfuromonadaceae</taxon>
        <taxon>Pelobacter</taxon>
    </lineage>
</organism>
<dbReference type="EMBL" id="CP000482">
    <property type="protein sequence ID" value="ABL00853.1"/>
    <property type="molecule type" value="Genomic_DNA"/>
</dbReference>
<sequence length="82" mass="9243">MVHVYEREEDIPPELAQHLKTIDRMYPTMKINFVAVKGGLRPRADRAALPASGGSQELHVHRHPGDRFPHEIEALGGVRLIL</sequence>